<comment type="caution">
    <text evidence="3">The sequence shown here is derived from an EMBL/GenBank/DDBJ whole genome shotgun (WGS) entry which is preliminary data.</text>
</comment>
<dbReference type="Pfam" id="PF13439">
    <property type="entry name" value="Glyco_transf_4"/>
    <property type="match status" value="1"/>
</dbReference>
<protein>
    <submittedName>
        <fullName evidence="3">Glycosyltransferase family 4 protein</fullName>
    </submittedName>
</protein>
<evidence type="ECO:0000259" key="2">
    <source>
        <dbReference type="Pfam" id="PF13439"/>
    </source>
</evidence>
<dbReference type="CDD" id="cd03801">
    <property type="entry name" value="GT4_PimA-like"/>
    <property type="match status" value="1"/>
</dbReference>
<accession>A0A848GTU6</accession>
<evidence type="ECO:0000256" key="1">
    <source>
        <dbReference type="ARBA" id="ARBA00022679"/>
    </source>
</evidence>
<dbReference type="Proteomes" id="UP000583266">
    <property type="component" value="Unassembled WGS sequence"/>
</dbReference>
<dbReference type="PANTHER" id="PTHR46401">
    <property type="entry name" value="GLYCOSYLTRANSFERASE WBBK-RELATED"/>
    <property type="match status" value="1"/>
</dbReference>
<reference evidence="3 4" key="1">
    <citation type="submission" date="2020-04" db="EMBL/GenBank/DDBJ databases">
        <title>Chitinophaga sp. G-6-1-13 sp. nov., isolated from soil.</title>
        <authorList>
            <person name="Dahal R.H."/>
            <person name="Chaudhary D.K."/>
        </authorList>
    </citation>
    <scope>NUCLEOTIDE SEQUENCE [LARGE SCALE GENOMIC DNA]</scope>
    <source>
        <strain evidence="3 4">G-6-1-13</strain>
    </source>
</reference>
<dbReference type="SUPFAM" id="SSF53756">
    <property type="entry name" value="UDP-Glycosyltransferase/glycogen phosphorylase"/>
    <property type="match status" value="1"/>
</dbReference>
<dbReference type="RefSeq" id="WP_169226291.1">
    <property type="nucleotide sequence ID" value="NZ_JABBGC010000002.1"/>
</dbReference>
<dbReference type="Pfam" id="PF13692">
    <property type="entry name" value="Glyco_trans_1_4"/>
    <property type="match status" value="1"/>
</dbReference>
<dbReference type="Gene3D" id="3.40.50.2000">
    <property type="entry name" value="Glycogen Phosphorylase B"/>
    <property type="match status" value="2"/>
</dbReference>
<dbReference type="PANTHER" id="PTHR46401:SF2">
    <property type="entry name" value="GLYCOSYLTRANSFERASE WBBK-RELATED"/>
    <property type="match status" value="1"/>
</dbReference>
<keyword evidence="1 3" id="KW-0808">Transferase</keyword>
<gene>
    <name evidence="3" type="ORF">HHL17_18455</name>
</gene>
<keyword evidence="4" id="KW-1185">Reference proteome</keyword>
<dbReference type="InterPro" id="IPR028098">
    <property type="entry name" value="Glyco_trans_4-like_N"/>
</dbReference>
<dbReference type="GO" id="GO:0016757">
    <property type="term" value="F:glycosyltransferase activity"/>
    <property type="evidence" value="ECO:0007669"/>
    <property type="project" value="UniProtKB-ARBA"/>
</dbReference>
<sequence length="362" mass="41830">MKPGRIFLISFSGKSQVGGVERIVYHLDEYFLNKGIRTKLIDETYLVKHTLLGRLFNLLFRHHHFRKRKEVYMARYTSAYLWLHKRRNDIVITQGESAPFFPVDFNFIHGCYHLMEKAYWRKEEHLSRISRLQQRNCMSARQVIAVSSKVKQDIVRWYEVPEEKINILYNCVDTDKFRPIEKKYSRQRTVLFVGRLISYKGLAVLEQLAATIEQSSSWRLLIACNETPETARFSGFSKTMIKTGLNIDNIASGAYAAGDLLILPSMFEGFELVTLEALSTGIPVIGTKVGAISELYDQGFPGVHLLPDNISFTDDAILQHFERLLQTFQHTITPQALHEKIAARFGMERYTKELDEILISNN</sequence>
<dbReference type="AlphaFoldDB" id="A0A848GTU6"/>
<name>A0A848GTU6_9BACT</name>
<feature type="domain" description="Glycosyltransferase subfamily 4-like N-terminal" evidence="2">
    <location>
        <begin position="17"/>
        <end position="176"/>
    </location>
</feature>
<dbReference type="GO" id="GO:0009103">
    <property type="term" value="P:lipopolysaccharide biosynthetic process"/>
    <property type="evidence" value="ECO:0007669"/>
    <property type="project" value="TreeGrafter"/>
</dbReference>
<dbReference type="EMBL" id="JABBGC010000002">
    <property type="protein sequence ID" value="NML39188.1"/>
    <property type="molecule type" value="Genomic_DNA"/>
</dbReference>
<evidence type="ECO:0000313" key="3">
    <source>
        <dbReference type="EMBL" id="NML39188.1"/>
    </source>
</evidence>
<evidence type="ECO:0000313" key="4">
    <source>
        <dbReference type="Proteomes" id="UP000583266"/>
    </source>
</evidence>
<proteinExistence type="predicted"/>
<organism evidence="3 4">
    <name type="scientific">Chitinophaga fulva</name>
    <dbReference type="NCBI Taxonomy" id="2728842"/>
    <lineage>
        <taxon>Bacteria</taxon>
        <taxon>Pseudomonadati</taxon>
        <taxon>Bacteroidota</taxon>
        <taxon>Chitinophagia</taxon>
        <taxon>Chitinophagales</taxon>
        <taxon>Chitinophagaceae</taxon>
        <taxon>Chitinophaga</taxon>
    </lineage>
</organism>